<name>A0A9D0ZY86_9FIRM</name>
<reference evidence="2" key="1">
    <citation type="submission" date="2020-10" db="EMBL/GenBank/DDBJ databases">
        <authorList>
            <person name="Gilroy R."/>
        </authorList>
    </citation>
    <scope>NUCLEOTIDE SEQUENCE</scope>
    <source>
        <strain evidence="2">ChiSjej3B21-11622</strain>
    </source>
</reference>
<feature type="transmembrane region" description="Helical" evidence="1">
    <location>
        <begin position="27"/>
        <end position="54"/>
    </location>
</feature>
<dbReference type="AlphaFoldDB" id="A0A9D0ZY86"/>
<evidence type="ECO:0000313" key="3">
    <source>
        <dbReference type="Proteomes" id="UP000886886"/>
    </source>
</evidence>
<proteinExistence type="predicted"/>
<evidence type="ECO:0000313" key="2">
    <source>
        <dbReference type="EMBL" id="HIQ97778.1"/>
    </source>
</evidence>
<keyword evidence="1" id="KW-1133">Transmembrane helix</keyword>
<organism evidence="2 3">
    <name type="scientific">Candidatus Limivivens merdigallinarum</name>
    <dbReference type="NCBI Taxonomy" id="2840859"/>
    <lineage>
        <taxon>Bacteria</taxon>
        <taxon>Bacillati</taxon>
        <taxon>Bacillota</taxon>
        <taxon>Clostridia</taxon>
        <taxon>Lachnospirales</taxon>
        <taxon>Lachnospiraceae</taxon>
        <taxon>Lachnospiraceae incertae sedis</taxon>
        <taxon>Candidatus Limivivens</taxon>
    </lineage>
</organism>
<feature type="transmembrane region" description="Helical" evidence="1">
    <location>
        <begin position="149"/>
        <end position="171"/>
    </location>
</feature>
<comment type="caution">
    <text evidence="2">The sequence shown here is derived from an EMBL/GenBank/DDBJ whole genome shotgun (WGS) entry which is preliminary data.</text>
</comment>
<keyword evidence="1" id="KW-0812">Transmembrane</keyword>
<dbReference type="Proteomes" id="UP000886886">
    <property type="component" value="Unassembled WGS sequence"/>
</dbReference>
<feature type="transmembrane region" description="Helical" evidence="1">
    <location>
        <begin position="75"/>
        <end position="96"/>
    </location>
</feature>
<dbReference type="Pfam" id="PF04854">
    <property type="entry name" value="DUF624"/>
    <property type="match status" value="1"/>
</dbReference>
<feature type="transmembrane region" description="Helical" evidence="1">
    <location>
        <begin position="108"/>
        <end position="129"/>
    </location>
</feature>
<accession>A0A9D0ZY86</accession>
<gene>
    <name evidence="2" type="ORF">IAB26_14615</name>
</gene>
<keyword evidence="1" id="KW-0472">Membrane</keyword>
<sequence length="216" mass="24204">MLTQLFSEDSRFYRFMSKLWDLIVLNILWLVTSIPVITVGASTTALYASVYLAAENKEGYLVRRFFTEFKKNFKQATAIWLILLLAGGVMTADLYIMGVLGTAVNQALGGVVVGVVTVVLAAVLLTFLYAFPMQARYENKVAQTLYKSFIFSILHFGYTFQMIGVILLPFGTSLIVGLVTGMGWSWCCLFYLLAGVSATAYWMVKGPWKRLHKKIE</sequence>
<dbReference type="EMBL" id="DVFT01000214">
    <property type="protein sequence ID" value="HIQ97778.1"/>
    <property type="molecule type" value="Genomic_DNA"/>
</dbReference>
<evidence type="ECO:0000256" key="1">
    <source>
        <dbReference type="SAM" id="Phobius"/>
    </source>
</evidence>
<protein>
    <submittedName>
        <fullName evidence="2">YesL family protein</fullName>
    </submittedName>
</protein>
<feature type="transmembrane region" description="Helical" evidence="1">
    <location>
        <begin position="183"/>
        <end position="204"/>
    </location>
</feature>
<dbReference type="InterPro" id="IPR006938">
    <property type="entry name" value="DUF624"/>
</dbReference>
<reference evidence="2" key="2">
    <citation type="journal article" date="2021" name="PeerJ">
        <title>Extensive microbial diversity within the chicken gut microbiome revealed by metagenomics and culture.</title>
        <authorList>
            <person name="Gilroy R."/>
            <person name="Ravi A."/>
            <person name="Getino M."/>
            <person name="Pursley I."/>
            <person name="Horton D.L."/>
            <person name="Alikhan N.F."/>
            <person name="Baker D."/>
            <person name="Gharbi K."/>
            <person name="Hall N."/>
            <person name="Watson M."/>
            <person name="Adriaenssens E.M."/>
            <person name="Foster-Nyarko E."/>
            <person name="Jarju S."/>
            <person name="Secka A."/>
            <person name="Antonio M."/>
            <person name="Oren A."/>
            <person name="Chaudhuri R.R."/>
            <person name="La Ragione R."/>
            <person name="Hildebrand F."/>
            <person name="Pallen M.J."/>
        </authorList>
    </citation>
    <scope>NUCLEOTIDE SEQUENCE</scope>
    <source>
        <strain evidence="2">ChiSjej3B21-11622</strain>
    </source>
</reference>